<evidence type="ECO:0000256" key="7">
    <source>
        <dbReference type="ARBA" id="ARBA00023136"/>
    </source>
</evidence>
<gene>
    <name evidence="15" type="ORF">F2Q69_00018760</name>
</gene>
<dbReference type="InterPro" id="IPR047042">
    <property type="entry name" value="BipA_II"/>
</dbReference>
<dbReference type="InterPro" id="IPR035647">
    <property type="entry name" value="EFG_III/V"/>
</dbReference>
<dbReference type="Gene3D" id="3.30.70.240">
    <property type="match status" value="1"/>
</dbReference>
<keyword evidence="6 13" id="KW-1133">Transmembrane helix</keyword>
<dbReference type="FunFam" id="3.30.70.870:FF:000003">
    <property type="entry name" value="GTP-binding protein TypA"/>
    <property type="match status" value="1"/>
</dbReference>
<dbReference type="GO" id="GO:0042254">
    <property type="term" value="P:ribosome biogenesis"/>
    <property type="evidence" value="ECO:0007669"/>
    <property type="project" value="UniProtKB-ARBA"/>
</dbReference>
<dbReference type="PROSITE" id="PS51722">
    <property type="entry name" value="G_TR_2"/>
    <property type="match status" value="1"/>
</dbReference>
<dbReference type="Proteomes" id="UP000712600">
    <property type="component" value="Unassembled WGS sequence"/>
</dbReference>
<dbReference type="Gene3D" id="3.40.50.1820">
    <property type="entry name" value="alpha/beta hydrolase"/>
    <property type="match status" value="1"/>
</dbReference>
<dbReference type="SUPFAM" id="SSF52540">
    <property type="entry name" value="P-loop containing nucleoside triphosphate hydrolases"/>
    <property type="match status" value="1"/>
</dbReference>
<dbReference type="InterPro" id="IPR005225">
    <property type="entry name" value="Small_GTP-bd"/>
</dbReference>
<comment type="subcellular location">
    <subcellularLocation>
        <location evidence="2">Membrane</location>
        <topology evidence="2">Single-pass membrane protein</topology>
    </subcellularLocation>
    <subcellularLocation>
        <location evidence="1">Nucleus</location>
    </subcellularLocation>
</comment>
<evidence type="ECO:0000256" key="2">
    <source>
        <dbReference type="ARBA" id="ARBA00004167"/>
    </source>
</evidence>
<dbReference type="InterPro" id="IPR006298">
    <property type="entry name" value="BipA"/>
</dbReference>
<comment type="similarity">
    <text evidence="3">Belongs to the AB hydrolase superfamily. Lipase family.</text>
</comment>
<dbReference type="Gene3D" id="3.40.50.300">
    <property type="entry name" value="P-loop containing nucleotide triphosphate hydrolases"/>
    <property type="match status" value="1"/>
</dbReference>
<dbReference type="Pfam" id="PF02450">
    <property type="entry name" value="LCAT"/>
    <property type="match status" value="1"/>
</dbReference>
<dbReference type="GO" id="GO:0016020">
    <property type="term" value="C:membrane"/>
    <property type="evidence" value="ECO:0007669"/>
    <property type="project" value="UniProtKB-SubCell"/>
</dbReference>
<evidence type="ECO:0000256" key="4">
    <source>
        <dbReference type="ARBA" id="ARBA00022679"/>
    </source>
</evidence>
<evidence type="ECO:0000256" key="6">
    <source>
        <dbReference type="ARBA" id="ARBA00022989"/>
    </source>
</evidence>
<dbReference type="CDD" id="cd03710">
    <property type="entry name" value="BipA_TypA_C"/>
    <property type="match status" value="1"/>
</dbReference>
<evidence type="ECO:0000259" key="14">
    <source>
        <dbReference type="PROSITE" id="PS51722"/>
    </source>
</evidence>
<dbReference type="Pfam" id="PF00009">
    <property type="entry name" value="GTP_EFTU"/>
    <property type="match status" value="1"/>
</dbReference>
<dbReference type="EC" id="2.3.1.158" evidence="11"/>
<feature type="region of interest" description="Disordered" evidence="12">
    <location>
        <begin position="360"/>
        <end position="382"/>
    </location>
</feature>
<dbReference type="InterPro" id="IPR042116">
    <property type="entry name" value="TypA/BipA_C"/>
</dbReference>
<proteinExistence type="inferred from homology"/>
<dbReference type="GO" id="GO:0009409">
    <property type="term" value="P:response to cold"/>
    <property type="evidence" value="ECO:0007669"/>
    <property type="project" value="UniProtKB-ARBA"/>
</dbReference>
<feature type="region of interest" description="Disordered" evidence="12">
    <location>
        <begin position="634"/>
        <end position="660"/>
    </location>
</feature>
<evidence type="ECO:0000256" key="10">
    <source>
        <dbReference type="ARBA" id="ARBA00051335"/>
    </source>
</evidence>
<accession>A0A8S9QQP2</accession>
<feature type="region of interest" description="Disordered" evidence="12">
    <location>
        <begin position="1563"/>
        <end position="1589"/>
    </location>
</feature>
<dbReference type="FunFam" id="2.40.30.10:FF:000016">
    <property type="entry name" value="GTP-binding protein TypA"/>
    <property type="match status" value="1"/>
</dbReference>
<dbReference type="InterPro" id="IPR027417">
    <property type="entry name" value="P-loop_NTPase"/>
</dbReference>
<dbReference type="SUPFAM" id="SSF54980">
    <property type="entry name" value="EF-G C-terminal domain-like"/>
    <property type="match status" value="2"/>
</dbReference>
<evidence type="ECO:0000256" key="1">
    <source>
        <dbReference type="ARBA" id="ARBA00004123"/>
    </source>
</evidence>
<dbReference type="InterPro" id="IPR048876">
    <property type="entry name" value="BipA_C"/>
</dbReference>
<dbReference type="InterPro" id="IPR004161">
    <property type="entry name" value="EFTu-like_2"/>
</dbReference>
<feature type="compositionally biased region" description="Basic and acidic residues" evidence="12">
    <location>
        <begin position="1564"/>
        <end position="1581"/>
    </location>
</feature>
<feature type="region of interest" description="Disordered" evidence="12">
    <location>
        <begin position="1"/>
        <end position="36"/>
    </location>
</feature>
<dbReference type="CDD" id="cd16263">
    <property type="entry name" value="BipA_III"/>
    <property type="match status" value="1"/>
</dbReference>
<dbReference type="SUPFAM" id="SSF53474">
    <property type="entry name" value="alpha/beta-Hydrolases"/>
    <property type="match status" value="1"/>
</dbReference>
<dbReference type="SMART" id="SM00838">
    <property type="entry name" value="EFG_C"/>
    <property type="match status" value="1"/>
</dbReference>
<evidence type="ECO:0000313" key="15">
    <source>
        <dbReference type="EMBL" id="KAF3541028.1"/>
    </source>
</evidence>
<dbReference type="GO" id="GO:0010467">
    <property type="term" value="P:gene expression"/>
    <property type="evidence" value="ECO:0007669"/>
    <property type="project" value="UniProtKB-ARBA"/>
</dbReference>
<sequence length="1792" mass="198139">MPLFQRKKPPPSEDLPDDDDTQNKSKNRKKPSGKAKWSCVDSCCWFIGCVCLTWWFLLFLYNAMPASFPQYVTEAITGPLPDPPGVKLKKEGLRAKHPVVFIPGIVTGGLELWEGKQCADGLFRKRLWGGTFGEVYKRPLCWVEHMSLDNETGLDPAGIRIRAVSGLVAADYFAPGYFVWAVLIANLAHIGYEEKNMFMAAYDWRLSFQNTEVRDQTLSRMKSNIELMVSTNGGKKAVIVPHSMGVLYFLHFMKWVEAPAPMGGGGGPDWCAKHIKAVMNIGGPFLGVPKAVAGLFSAEAKDVAVARAIAPGFLDTDIFRLQTLQHVMRMTRTWDSTMSMIPKGGDTIWGGLDWSPEKGHICSGKKKSSNKTRGEAGESSVSKTKPVNYGRIISFGKDVAEAAPSEIENIDFRGAVKGQSIPNNTCRDVWTEYHDMGIGGIKAIAEYKVYTADAVIDLLHYVAPKMMARGAAHFSYGIADDLDDPKYEHHRHWSNPLETKLPNAPEMEIYSLYGVGIPTERSYIYKLNQSPDSCIPFHIFTSAHEEDEESCLKAGVYNVDGDETVPVLSAGFMCAKAWRGKTRFNPSGIKTYIREYNHSPPANLLEGRGTQSGAHVDIMGNFALIEDIMRVATGGNGSDLGHDQEQTASSPPPPPPLQPNKIHFLSMELSLSTSSASPAVLRRQASPLLHKQQQVLGLTFASALKPGGALRFRPRRRPLHRPITCSVSPSTAEPSSEVKKKKTLVRRNDVRNIAIVAHVDHGKTTLVDSMLRQAKVFRDNQVMQERIMDSNDLERERGITILSKNTSITYKNTKVNIIDTPGHSDFGGEVERVLNMVDGVLLVVDSVEGPMPQTRFVLKKALEFGHAVVVVVNKIDRPSARPEFVVNSTFELFIELNATDEQCDFQAIYASGIKGKAGPAPEDLAEDLGPLFEAIIRCVPGPNIEKDGALQMLATNIEYDEHKGRIAIGRLHAGALRKGMDVRVCTSEDSCRFARVSELFVYEKFYRVPADTVEAGDICAVCGIDDIQIGETIADKVHGKPLPTIKVEEPTVKMSFSVNTSPFSGREGKYVTSRNLRDRLNRELERNLAMKVEDGETADTFIISGRGTLHITILIENMRREGYEFMVGPPKVINKRVNDKLLEPFEVATVEVPENHMGPVVELLGRRRGQMFDMQGVGSEGTVFLRYKIPTRGLLGLRNAILTASRGTAILNTVFDSYGPWAGDISTRDLGSLVAFEDGTSTSYALASSQERGQMFVGAGVDVYKGQIVGIHQRPGDLGLNICKKKAATNIRSNKDVTVVLDTPLTYSLDDCIEYIEEDELVEVTPLSIRMCKNPKMAKKGRQDIEEVPCSGSSRMELKRSHQWLTEESGSELFSSKRQVVEIDGSCQGLLTPHLTWESSLVPRQLTDCLFDPANAQHSSDLLGRNISPIDGQYIESVASIGFPVVHGSSFDLDAIRKVRVNEVCEPGNIPESMVQFYGEGTSRSFRMGPSYDSTLSYGQTCSNIDNGFILPGPLPDGNFSYGKGDENVFSSFQPFEKGVENFASMGQSLYTEGNEMAFMVSSQDRRDQNNDRVSHEDRSKTISFGDYQRESTTSSPVLVINSYENFSHVHMEGEENMSFEFRSPPYASPGADTLLVPKSKDSKTAKKGSTNTFPSNVKSLLSTGMLDGVTVKYYSWSREKNLKGVIRGTGYLCGCGDCNLNKVLNAYEFEQHANCKTKHPNNHIYFENGKTIYGVVQELKNTPQEKLFDAIQNVTGSVINHKNFNTWKASYQVASLELQRIYGKDAVTLAS</sequence>
<evidence type="ECO:0000256" key="3">
    <source>
        <dbReference type="ARBA" id="ARBA00010701"/>
    </source>
</evidence>
<dbReference type="CDD" id="cd03691">
    <property type="entry name" value="BipA_TypA_II"/>
    <property type="match status" value="1"/>
</dbReference>
<keyword evidence="4" id="KW-0808">Transferase</keyword>
<dbReference type="FunFam" id="2.40.50.250:FF:000001">
    <property type="entry name" value="GTP-binding protein TypA"/>
    <property type="match status" value="1"/>
</dbReference>
<comment type="caution">
    <text evidence="15">The sequence shown here is derived from an EMBL/GenBank/DDBJ whole genome shotgun (WGS) entry which is preliminary data.</text>
</comment>
<dbReference type="PROSITE" id="PS00301">
    <property type="entry name" value="G_TR_1"/>
    <property type="match status" value="1"/>
</dbReference>
<dbReference type="Gene3D" id="3.30.70.870">
    <property type="entry name" value="Elongation Factor G (Translational Gtpase), domain 3"/>
    <property type="match status" value="1"/>
</dbReference>
<evidence type="ECO:0000313" key="16">
    <source>
        <dbReference type="Proteomes" id="UP000712600"/>
    </source>
</evidence>
<dbReference type="Pfam" id="PF03144">
    <property type="entry name" value="GTP_EFTU_D2"/>
    <property type="match status" value="1"/>
</dbReference>
<dbReference type="FunFam" id="3.40.50.300:FF:000055">
    <property type="entry name" value="GTP-binding protein TypA"/>
    <property type="match status" value="1"/>
</dbReference>
<dbReference type="Gene3D" id="2.40.30.10">
    <property type="entry name" value="Translation factors"/>
    <property type="match status" value="1"/>
</dbReference>
<dbReference type="PRINTS" id="PR00315">
    <property type="entry name" value="ELONGATNFCT"/>
</dbReference>
<dbReference type="InterPro" id="IPR029058">
    <property type="entry name" value="AB_hydrolase_fold"/>
</dbReference>
<keyword evidence="9" id="KW-0012">Acyltransferase</keyword>
<dbReference type="GO" id="GO:0005525">
    <property type="term" value="F:GTP binding"/>
    <property type="evidence" value="ECO:0007669"/>
    <property type="project" value="InterPro"/>
</dbReference>
<dbReference type="GO" id="GO:0005737">
    <property type="term" value="C:cytoplasm"/>
    <property type="evidence" value="ECO:0007669"/>
    <property type="project" value="UniProtKB-ARBA"/>
</dbReference>
<dbReference type="InterPro" id="IPR000795">
    <property type="entry name" value="T_Tr_GTP-bd_dom"/>
</dbReference>
<dbReference type="InterPro" id="IPR047041">
    <property type="entry name" value="BipA_GTP-bd_dom"/>
</dbReference>
<evidence type="ECO:0000256" key="13">
    <source>
        <dbReference type="SAM" id="Phobius"/>
    </source>
</evidence>
<dbReference type="CDD" id="cd01891">
    <property type="entry name" value="TypA_BipA"/>
    <property type="match status" value="1"/>
</dbReference>
<reference evidence="15" key="1">
    <citation type="submission" date="2019-12" db="EMBL/GenBank/DDBJ databases">
        <title>Genome sequencing and annotation of Brassica cretica.</title>
        <authorList>
            <person name="Studholme D.J."/>
            <person name="Sarris P."/>
        </authorList>
    </citation>
    <scope>NUCLEOTIDE SEQUENCE</scope>
    <source>
        <strain evidence="15">PFS-109/04</strain>
        <tissue evidence="15">Leaf</tissue>
    </source>
</reference>
<dbReference type="GO" id="GO:0003924">
    <property type="term" value="F:GTPase activity"/>
    <property type="evidence" value="ECO:0007669"/>
    <property type="project" value="InterPro"/>
</dbReference>
<dbReference type="GO" id="GO:0019432">
    <property type="term" value="P:triglyceride biosynthetic process"/>
    <property type="evidence" value="ECO:0007669"/>
    <property type="project" value="UniProtKB-ARBA"/>
</dbReference>
<feature type="transmembrane region" description="Helical" evidence="13">
    <location>
        <begin position="37"/>
        <end position="61"/>
    </location>
</feature>
<dbReference type="EMBL" id="QGKX02001290">
    <property type="protein sequence ID" value="KAF3541028.1"/>
    <property type="molecule type" value="Genomic_DNA"/>
</dbReference>
<dbReference type="GO" id="GO:0005634">
    <property type="term" value="C:nucleus"/>
    <property type="evidence" value="ECO:0007669"/>
    <property type="project" value="UniProtKB-SubCell"/>
</dbReference>
<dbReference type="PANTHER" id="PTHR11440">
    <property type="entry name" value="LECITHIN-CHOLESTEROL ACYLTRANSFERASE-RELATED"/>
    <property type="match status" value="1"/>
</dbReference>
<comment type="catalytic activity">
    <reaction evidence="10">
        <text>a glycerophospholipid + a 1,2-diacyl-sn-glycerol = a monoacylglycerophospholipid + a triacyl-sn-glycerol</text>
        <dbReference type="Rhea" id="RHEA:14057"/>
        <dbReference type="ChEBI" id="CHEBI:17815"/>
        <dbReference type="ChEBI" id="CHEBI:64615"/>
        <dbReference type="ChEBI" id="CHEBI:136912"/>
        <dbReference type="ChEBI" id="CHEBI:136913"/>
        <dbReference type="EC" id="2.3.1.158"/>
    </reaction>
</comment>
<evidence type="ECO:0000256" key="11">
    <source>
        <dbReference type="ARBA" id="ARBA00066405"/>
    </source>
</evidence>
<dbReference type="NCBIfam" id="TIGR01394">
    <property type="entry name" value="TypA_BipA"/>
    <property type="match status" value="1"/>
</dbReference>
<dbReference type="Gene3D" id="2.40.50.250">
    <property type="entry name" value="bipa protein"/>
    <property type="match status" value="1"/>
</dbReference>
<dbReference type="InterPro" id="IPR031157">
    <property type="entry name" value="G_TR_CS"/>
</dbReference>
<dbReference type="GO" id="GO:0008374">
    <property type="term" value="F:O-acyltransferase activity"/>
    <property type="evidence" value="ECO:0007669"/>
    <property type="project" value="InterPro"/>
</dbReference>
<dbReference type="NCBIfam" id="TIGR00231">
    <property type="entry name" value="small_GTP"/>
    <property type="match status" value="1"/>
</dbReference>
<organism evidence="15 16">
    <name type="scientific">Brassica cretica</name>
    <name type="common">Mustard</name>
    <dbReference type="NCBI Taxonomy" id="69181"/>
    <lineage>
        <taxon>Eukaryota</taxon>
        <taxon>Viridiplantae</taxon>
        <taxon>Streptophyta</taxon>
        <taxon>Embryophyta</taxon>
        <taxon>Tracheophyta</taxon>
        <taxon>Spermatophyta</taxon>
        <taxon>Magnoliopsida</taxon>
        <taxon>eudicotyledons</taxon>
        <taxon>Gunneridae</taxon>
        <taxon>Pentapetalae</taxon>
        <taxon>rosids</taxon>
        <taxon>malvids</taxon>
        <taxon>Brassicales</taxon>
        <taxon>Brassicaceae</taxon>
        <taxon>Brassiceae</taxon>
        <taxon>Brassica</taxon>
    </lineage>
</organism>
<dbReference type="GO" id="GO:0046027">
    <property type="term" value="F:phospholipid:diacylglycerol acyltransferase activity"/>
    <property type="evidence" value="ECO:0007669"/>
    <property type="project" value="UniProtKB-EC"/>
</dbReference>
<dbReference type="FunFam" id="3.30.70.240:FF:000002">
    <property type="entry name" value="GTP-binding protein TypA"/>
    <property type="match status" value="1"/>
</dbReference>
<dbReference type="InterPro" id="IPR003386">
    <property type="entry name" value="LACT/PDAT_acylTrfase"/>
</dbReference>
<dbReference type="InterPro" id="IPR047043">
    <property type="entry name" value="BipA_III"/>
</dbReference>
<evidence type="ECO:0000256" key="8">
    <source>
        <dbReference type="ARBA" id="ARBA00023242"/>
    </source>
</evidence>
<dbReference type="InterPro" id="IPR009000">
    <property type="entry name" value="Transl_B-barrel_sf"/>
</dbReference>
<evidence type="ECO:0000256" key="5">
    <source>
        <dbReference type="ARBA" id="ARBA00022692"/>
    </source>
</evidence>
<dbReference type="FunFam" id="3.40.50.1820:FF:000160">
    <property type="entry name" value="Phospholipid:diacylglycerol acyltransferase 1"/>
    <property type="match status" value="1"/>
</dbReference>
<dbReference type="Pfam" id="PF21018">
    <property type="entry name" value="BipA_C"/>
    <property type="match status" value="1"/>
</dbReference>
<dbReference type="InterPro" id="IPR000640">
    <property type="entry name" value="EFG_V-like"/>
</dbReference>
<dbReference type="InterPro" id="IPR035651">
    <property type="entry name" value="BipA_V"/>
</dbReference>
<evidence type="ECO:0000256" key="12">
    <source>
        <dbReference type="SAM" id="MobiDB-lite"/>
    </source>
</evidence>
<dbReference type="SUPFAM" id="SSF50447">
    <property type="entry name" value="Translation proteins"/>
    <property type="match status" value="1"/>
</dbReference>
<feature type="domain" description="Tr-type G" evidence="14">
    <location>
        <begin position="748"/>
        <end position="943"/>
    </location>
</feature>
<evidence type="ECO:0000256" key="9">
    <source>
        <dbReference type="ARBA" id="ARBA00023315"/>
    </source>
</evidence>
<dbReference type="Pfam" id="PF00679">
    <property type="entry name" value="EFG_C"/>
    <property type="match status" value="1"/>
</dbReference>
<keyword evidence="5 13" id="KW-0812">Transmembrane</keyword>
<dbReference type="Pfam" id="PF16135">
    <property type="entry name" value="TDBD"/>
    <property type="match status" value="1"/>
</dbReference>
<dbReference type="InterPro" id="IPR032308">
    <property type="entry name" value="TDBD"/>
</dbReference>
<name>A0A8S9QQP2_BRACR</name>
<keyword evidence="7 13" id="KW-0472">Membrane</keyword>
<protein>
    <recommendedName>
        <fullName evidence="11">phospholipid:diacylglycerol acyltransferase</fullName>
        <ecNumber evidence="11">2.3.1.158</ecNumber>
    </recommendedName>
</protein>
<keyword evidence="8" id="KW-0539">Nucleus</keyword>